<evidence type="ECO:0000256" key="4">
    <source>
        <dbReference type="PROSITE-ProRule" id="PRU00050"/>
    </source>
</evidence>
<keyword evidence="7" id="KW-1185">Reference proteome</keyword>
<evidence type="ECO:0000256" key="2">
    <source>
        <dbReference type="ARBA" id="ARBA00039140"/>
    </source>
</evidence>
<protein>
    <recommendedName>
        <fullName evidence="2">protein-glutamate methylesterase</fullName>
        <ecNumber evidence="2">3.1.1.61</ecNumber>
    </recommendedName>
</protein>
<organism evidence="6 7">
    <name type="scientific">Lacihabitans soyangensis</name>
    <dbReference type="NCBI Taxonomy" id="869394"/>
    <lineage>
        <taxon>Bacteria</taxon>
        <taxon>Pseudomonadati</taxon>
        <taxon>Bacteroidota</taxon>
        <taxon>Cytophagia</taxon>
        <taxon>Cytophagales</taxon>
        <taxon>Leadbetterellaceae</taxon>
        <taxon>Lacihabitans</taxon>
    </lineage>
</organism>
<dbReference type="GO" id="GO:0008984">
    <property type="term" value="F:protein-glutamate methylesterase activity"/>
    <property type="evidence" value="ECO:0007669"/>
    <property type="project" value="UniProtKB-EC"/>
</dbReference>
<dbReference type="PANTHER" id="PTHR42872">
    <property type="entry name" value="PROTEIN-GLUTAMATE METHYLESTERASE/PROTEIN-GLUTAMINE GLUTAMINASE"/>
    <property type="match status" value="1"/>
</dbReference>
<dbReference type="Proteomes" id="UP001204144">
    <property type="component" value="Unassembled WGS sequence"/>
</dbReference>
<reference evidence="6 7" key="1">
    <citation type="submission" date="2018-11" db="EMBL/GenBank/DDBJ databases">
        <title>Novel bacteria species description.</title>
        <authorList>
            <person name="Han J.-H."/>
        </authorList>
    </citation>
    <scope>NUCLEOTIDE SEQUENCE [LARGE SCALE GENOMIC DNA]</scope>
    <source>
        <strain evidence="6 7">KCTC23259</strain>
    </source>
</reference>
<dbReference type="EC" id="3.1.1.61" evidence="2"/>
<sequence>MKANSPPNRNVPEALEVLPKSITTGTKITKAKRKSIVKKEVESSTFTIVAIGASAGGLEAIIQLLQNLSPDTGMAYIVVQHLSPDHKSMLSPILSKVTNMKVQDIDDMEKMKPNNVYVIPSNKGIEVTDGHIKLIPRSKTAAAISIDVLLVSN</sequence>
<evidence type="ECO:0000313" key="7">
    <source>
        <dbReference type="Proteomes" id="UP001204144"/>
    </source>
</evidence>
<dbReference type="InterPro" id="IPR000673">
    <property type="entry name" value="Sig_transdc_resp-reg_Me-estase"/>
</dbReference>
<proteinExistence type="predicted"/>
<comment type="caution">
    <text evidence="6">The sequence shown here is derived from an EMBL/GenBank/DDBJ whole genome shotgun (WGS) entry which is preliminary data.</text>
</comment>
<dbReference type="EMBL" id="RJUF01000184">
    <property type="protein sequence ID" value="MCP9765509.1"/>
    <property type="molecule type" value="Genomic_DNA"/>
</dbReference>
<dbReference type="Gene3D" id="3.40.50.180">
    <property type="entry name" value="Methylesterase CheB, C-terminal domain"/>
    <property type="match status" value="1"/>
</dbReference>
<comment type="caution">
    <text evidence="4">Lacks conserved residue(s) required for the propagation of feature annotation.</text>
</comment>
<evidence type="ECO:0000256" key="3">
    <source>
        <dbReference type="ARBA" id="ARBA00048267"/>
    </source>
</evidence>
<dbReference type="RefSeq" id="WP_255039210.1">
    <property type="nucleotide sequence ID" value="NZ_RJUF01000184.1"/>
</dbReference>
<dbReference type="AlphaFoldDB" id="A0AAE3H7H4"/>
<evidence type="ECO:0000259" key="5">
    <source>
        <dbReference type="PROSITE" id="PS50122"/>
    </source>
</evidence>
<name>A0AAE3H7H4_9BACT</name>
<evidence type="ECO:0000313" key="6">
    <source>
        <dbReference type="EMBL" id="MCP9765509.1"/>
    </source>
</evidence>
<dbReference type="GO" id="GO:0006935">
    <property type="term" value="P:chemotaxis"/>
    <property type="evidence" value="ECO:0007669"/>
    <property type="project" value="InterPro"/>
</dbReference>
<dbReference type="GO" id="GO:0005737">
    <property type="term" value="C:cytoplasm"/>
    <property type="evidence" value="ECO:0007669"/>
    <property type="project" value="InterPro"/>
</dbReference>
<evidence type="ECO:0000256" key="1">
    <source>
        <dbReference type="ARBA" id="ARBA00022801"/>
    </source>
</evidence>
<dbReference type="Pfam" id="PF01339">
    <property type="entry name" value="CheB_methylest"/>
    <property type="match status" value="1"/>
</dbReference>
<dbReference type="InterPro" id="IPR035909">
    <property type="entry name" value="CheB_C"/>
</dbReference>
<accession>A0AAE3H7H4</accession>
<dbReference type="GO" id="GO:0000156">
    <property type="term" value="F:phosphorelay response regulator activity"/>
    <property type="evidence" value="ECO:0007669"/>
    <property type="project" value="InterPro"/>
</dbReference>
<comment type="catalytic activity">
    <reaction evidence="3">
        <text>[protein]-L-glutamate 5-O-methyl ester + H2O = L-glutamyl-[protein] + methanol + H(+)</text>
        <dbReference type="Rhea" id="RHEA:23236"/>
        <dbReference type="Rhea" id="RHEA-COMP:10208"/>
        <dbReference type="Rhea" id="RHEA-COMP:10311"/>
        <dbReference type="ChEBI" id="CHEBI:15377"/>
        <dbReference type="ChEBI" id="CHEBI:15378"/>
        <dbReference type="ChEBI" id="CHEBI:17790"/>
        <dbReference type="ChEBI" id="CHEBI:29973"/>
        <dbReference type="ChEBI" id="CHEBI:82795"/>
        <dbReference type="EC" id="3.1.1.61"/>
    </reaction>
</comment>
<feature type="domain" description="CheB-type methylesterase" evidence="5">
    <location>
        <begin position="42"/>
        <end position="127"/>
    </location>
</feature>
<dbReference type="PANTHER" id="PTHR42872:SF6">
    <property type="entry name" value="PROTEIN-GLUTAMATE METHYLESTERASE_PROTEIN-GLUTAMINE GLUTAMINASE"/>
    <property type="match status" value="1"/>
</dbReference>
<keyword evidence="1" id="KW-0378">Hydrolase</keyword>
<gene>
    <name evidence="6" type="ORF">EGI31_21450</name>
</gene>
<dbReference type="PROSITE" id="PS50122">
    <property type="entry name" value="CHEB"/>
    <property type="match status" value="1"/>
</dbReference>
<dbReference type="SUPFAM" id="SSF52738">
    <property type="entry name" value="Methylesterase CheB, C-terminal domain"/>
    <property type="match status" value="1"/>
</dbReference>